<evidence type="ECO:0008006" key="3">
    <source>
        <dbReference type="Google" id="ProtNLM"/>
    </source>
</evidence>
<keyword evidence="2" id="KW-1185">Reference proteome</keyword>
<name>A0A2Z2NGZ4_9EURY</name>
<dbReference type="EMBL" id="CP015193">
    <property type="protein sequence ID" value="ASJ17259.1"/>
    <property type="molecule type" value="Genomic_DNA"/>
</dbReference>
<dbReference type="GeneID" id="33322787"/>
<accession>A0A2Z2NGZ4</accession>
<gene>
    <name evidence="1" type="ORF">A3L04_09365</name>
</gene>
<dbReference type="OrthoDB" id="295419at2157"/>
<dbReference type="RefSeq" id="WP_068577518.1">
    <property type="nucleotide sequence ID" value="NZ_CP015193.1"/>
</dbReference>
<evidence type="ECO:0000313" key="2">
    <source>
        <dbReference type="Proteomes" id="UP000250189"/>
    </source>
</evidence>
<organism evidence="1 2">
    <name type="scientific">Thermococcus chitonophagus</name>
    <dbReference type="NCBI Taxonomy" id="54262"/>
    <lineage>
        <taxon>Archaea</taxon>
        <taxon>Methanobacteriati</taxon>
        <taxon>Methanobacteriota</taxon>
        <taxon>Thermococci</taxon>
        <taxon>Thermococcales</taxon>
        <taxon>Thermococcaceae</taxon>
        <taxon>Thermococcus</taxon>
    </lineage>
</organism>
<dbReference type="Proteomes" id="UP000250189">
    <property type="component" value="Chromosome"/>
</dbReference>
<protein>
    <recommendedName>
        <fullName evidence="3">Transposase</fullName>
    </recommendedName>
</protein>
<sequence>MKRTVTVKLQAPKEVERIPFELAVITGKVWNEVNYLRMRDFKEGRIVDFNRSGKIVYEKYKREVGSATVQQVCRKNADGWRSFFENLGKMRSGEFPKWFKPKPPGYREENHLIILRNDQYRIEGNKLILKGLGKFGRVEVSPTSQDF</sequence>
<evidence type="ECO:0000313" key="1">
    <source>
        <dbReference type="EMBL" id="ASJ17259.1"/>
    </source>
</evidence>
<proteinExistence type="predicted"/>
<dbReference type="AlphaFoldDB" id="A0A2Z2NGZ4"/>
<reference evidence="1 2" key="1">
    <citation type="submission" date="2016-04" db="EMBL/GenBank/DDBJ databases">
        <title>Complete genome sequence of Thermococcus chitonophagus type strain GC74.</title>
        <authorList>
            <person name="Oger P.M."/>
        </authorList>
    </citation>
    <scope>NUCLEOTIDE SEQUENCE [LARGE SCALE GENOMIC DNA]</scope>
    <source>
        <strain evidence="1 2">GC74</strain>
    </source>
</reference>